<sequence>MATFTRQPFGELGSSRLQALQSAKNKQNAISPSFATPLKPSPLASTGKRQRVPDIFEDDSAENIDPSLFCSPTKKSKTFNDAGFIKPAASFALFTSPSKPSSSSSISTSTTATPIIPSIRKSLSSPNTAKSTPISTSRGSPKNKRVHAISKRRASSSPFRRIDPPSYSTTSTPSNSLPFSIDAALSGSIPSYTPKPASVVTPTPQNQQHVSSSSTAAIEDTMPKSWFFEIHEDTPEQEASNLMHHSASILDISSDDDVETKNLNEDSQRGKENIPPPEWVLAQQQARVLSSSSSSSSTLLAGADAADIAVGIETEEPLKRSQPRLRQFIQDAMDEDRKPLGDLPPSEFYGEGCDASSYVTVDVGIEKPSGLSRECDFSIAVDGDGDVEDAVVVGDGVDVAAAAAAVDVEETIIPTPPQNVAVCPDENVSVDTSNLPAKDIIAPLDDTSTSPHETSPIIS</sequence>
<accession>A0A6A7B9D2</accession>
<gene>
    <name evidence="2" type="ORF">T440DRAFT_421930</name>
</gene>
<feature type="compositionally biased region" description="Polar residues" evidence="1">
    <location>
        <begin position="200"/>
        <end position="216"/>
    </location>
</feature>
<evidence type="ECO:0000313" key="2">
    <source>
        <dbReference type="EMBL" id="KAF2852091.1"/>
    </source>
</evidence>
<feature type="region of interest" description="Disordered" evidence="1">
    <location>
        <begin position="95"/>
        <end position="177"/>
    </location>
</feature>
<proteinExistence type="predicted"/>
<feature type="region of interest" description="Disordered" evidence="1">
    <location>
        <begin position="195"/>
        <end position="216"/>
    </location>
</feature>
<feature type="compositionally biased region" description="Basic residues" evidence="1">
    <location>
        <begin position="141"/>
        <end position="154"/>
    </location>
</feature>
<feature type="compositionally biased region" description="Polar residues" evidence="1">
    <location>
        <begin position="18"/>
        <end position="34"/>
    </location>
</feature>
<dbReference type="EMBL" id="MU006300">
    <property type="protein sequence ID" value="KAF2852091.1"/>
    <property type="molecule type" value="Genomic_DNA"/>
</dbReference>
<name>A0A6A7B9D2_9PLEO</name>
<protein>
    <submittedName>
        <fullName evidence="2">Uncharacterized protein</fullName>
    </submittedName>
</protein>
<feature type="compositionally biased region" description="Low complexity" evidence="1">
    <location>
        <begin position="95"/>
        <end position="119"/>
    </location>
</feature>
<dbReference type="AlphaFoldDB" id="A0A6A7B9D2"/>
<feature type="region of interest" description="Disordered" evidence="1">
    <location>
        <begin position="18"/>
        <end position="73"/>
    </location>
</feature>
<feature type="region of interest" description="Disordered" evidence="1">
    <location>
        <begin position="251"/>
        <end position="275"/>
    </location>
</feature>
<evidence type="ECO:0000313" key="3">
    <source>
        <dbReference type="Proteomes" id="UP000799423"/>
    </source>
</evidence>
<reference evidence="2" key="1">
    <citation type="submission" date="2020-01" db="EMBL/GenBank/DDBJ databases">
        <authorList>
            <consortium name="DOE Joint Genome Institute"/>
            <person name="Haridas S."/>
            <person name="Albert R."/>
            <person name="Binder M."/>
            <person name="Bloem J."/>
            <person name="Labutti K."/>
            <person name="Salamov A."/>
            <person name="Andreopoulos B."/>
            <person name="Baker S.E."/>
            <person name="Barry K."/>
            <person name="Bills G."/>
            <person name="Bluhm B.H."/>
            <person name="Cannon C."/>
            <person name="Castanera R."/>
            <person name="Culley D.E."/>
            <person name="Daum C."/>
            <person name="Ezra D."/>
            <person name="Gonzalez J.B."/>
            <person name="Henrissat B."/>
            <person name="Kuo A."/>
            <person name="Liang C."/>
            <person name="Lipzen A."/>
            <person name="Lutzoni F."/>
            <person name="Magnuson J."/>
            <person name="Mondo S."/>
            <person name="Nolan M."/>
            <person name="Ohm R."/>
            <person name="Pangilinan J."/>
            <person name="Park H.-J."/>
            <person name="Ramirez L."/>
            <person name="Alfaro M."/>
            <person name="Sun H."/>
            <person name="Tritt A."/>
            <person name="Yoshinaga Y."/>
            <person name="Zwiers L.-H."/>
            <person name="Turgeon B.G."/>
            <person name="Goodwin S.B."/>
            <person name="Spatafora J.W."/>
            <person name="Crous P.W."/>
            <person name="Grigoriev I.V."/>
        </authorList>
    </citation>
    <scope>NUCLEOTIDE SEQUENCE</scope>
    <source>
        <strain evidence="2">IPT5</strain>
    </source>
</reference>
<organism evidence="2 3">
    <name type="scientific">Plenodomus tracheiphilus IPT5</name>
    <dbReference type="NCBI Taxonomy" id="1408161"/>
    <lineage>
        <taxon>Eukaryota</taxon>
        <taxon>Fungi</taxon>
        <taxon>Dikarya</taxon>
        <taxon>Ascomycota</taxon>
        <taxon>Pezizomycotina</taxon>
        <taxon>Dothideomycetes</taxon>
        <taxon>Pleosporomycetidae</taxon>
        <taxon>Pleosporales</taxon>
        <taxon>Pleosporineae</taxon>
        <taxon>Leptosphaeriaceae</taxon>
        <taxon>Plenodomus</taxon>
    </lineage>
</organism>
<feature type="compositionally biased region" description="Low complexity" evidence="1">
    <location>
        <begin position="164"/>
        <end position="177"/>
    </location>
</feature>
<keyword evidence="3" id="KW-1185">Reference proteome</keyword>
<feature type="compositionally biased region" description="Basic and acidic residues" evidence="1">
    <location>
        <begin position="259"/>
        <end position="272"/>
    </location>
</feature>
<evidence type="ECO:0000256" key="1">
    <source>
        <dbReference type="SAM" id="MobiDB-lite"/>
    </source>
</evidence>
<dbReference type="Proteomes" id="UP000799423">
    <property type="component" value="Unassembled WGS sequence"/>
</dbReference>
<feature type="compositionally biased region" description="Polar residues" evidence="1">
    <location>
        <begin position="121"/>
        <end position="140"/>
    </location>
</feature>
<dbReference type="OrthoDB" id="425602at2759"/>